<dbReference type="AlphaFoldDB" id="A0A6A6HLD9"/>
<protein>
    <submittedName>
        <fullName evidence="2">Uncharacterized protein</fullName>
    </submittedName>
</protein>
<name>A0A6A6HLD9_VIRVR</name>
<reference evidence="2" key="1">
    <citation type="journal article" date="2020" name="Stud. Mycol.">
        <title>101 Dothideomycetes genomes: a test case for predicting lifestyles and emergence of pathogens.</title>
        <authorList>
            <person name="Haridas S."/>
            <person name="Albert R."/>
            <person name="Binder M."/>
            <person name="Bloem J."/>
            <person name="Labutti K."/>
            <person name="Salamov A."/>
            <person name="Andreopoulos B."/>
            <person name="Baker S."/>
            <person name="Barry K."/>
            <person name="Bills G."/>
            <person name="Bluhm B."/>
            <person name="Cannon C."/>
            <person name="Castanera R."/>
            <person name="Culley D."/>
            <person name="Daum C."/>
            <person name="Ezra D."/>
            <person name="Gonzalez J."/>
            <person name="Henrissat B."/>
            <person name="Kuo A."/>
            <person name="Liang C."/>
            <person name="Lipzen A."/>
            <person name="Lutzoni F."/>
            <person name="Magnuson J."/>
            <person name="Mondo S."/>
            <person name="Nolan M."/>
            <person name="Ohm R."/>
            <person name="Pangilinan J."/>
            <person name="Park H.-J."/>
            <person name="Ramirez L."/>
            <person name="Alfaro M."/>
            <person name="Sun H."/>
            <person name="Tritt A."/>
            <person name="Yoshinaga Y."/>
            <person name="Zwiers L.-H."/>
            <person name="Turgeon B."/>
            <person name="Goodwin S."/>
            <person name="Spatafora J."/>
            <person name="Crous P."/>
            <person name="Grigoriev I."/>
        </authorList>
    </citation>
    <scope>NUCLEOTIDE SEQUENCE</scope>
    <source>
        <strain evidence="2">Tuck. ex Michener</strain>
    </source>
</reference>
<dbReference type="InterPro" id="IPR034443">
    <property type="entry name" value="PB1A10.08"/>
</dbReference>
<gene>
    <name evidence="2" type="ORF">EV356DRAFT_504192</name>
</gene>
<dbReference type="EMBL" id="ML991774">
    <property type="protein sequence ID" value="KAF2238867.1"/>
    <property type="molecule type" value="Genomic_DNA"/>
</dbReference>
<sequence>MLVPRAFSYASIQKQHVEVYEEKPKRPSLAKVDALTSKSKSSGPGPMPTKPVGIPQRGSESPQNAVRKRGNTAQHGSQSAPRPGLGHDPAKMSPSVAALLAMTTIPPPKRHQTSRKRRNATPRRVSIDELIQDWRSDEPTSSPSAGGDSPLNILLEPPEEQDIDDSNTLCNNQQQDLPTSRSASSESIPSLGTDGASVFSSSLPTPDGFRGPKSFERKAKSFSSPESESCESDHPLLRPLQVEDEEMNPPIKSPAISSLSTPRQISPPTLTATFKSNLTASLLALKSAAKSFSNFSAPSLPYDDLLTRSIIYPRFTPEMRPKPVHGIPEPAFRRYLNPNLAQQPSTWQRSPLHASTSSHDSAILYYDAERQLHEPLEAATPMIQLQTYENGRPVPARRVVAKGGPPRGVAPDPSTEIGRVLAGASPYGADGEGAAALVRQREPRENSDFLRMVVLEMNMRRVGKLDPKKGRAKMWLPPRQAMAVKSMSSSADTDVVAVGYGRCGGGSGQQGVPPRWVGVVA</sequence>
<keyword evidence="3" id="KW-1185">Reference proteome</keyword>
<dbReference type="Proteomes" id="UP000800092">
    <property type="component" value="Unassembled WGS sequence"/>
</dbReference>
<evidence type="ECO:0000313" key="3">
    <source>
        <dbReference type="Proteomes" id="UP000800092"/>
    </source>
</evidence>
<feature type="region of interest" description="Disordered" evidence="1">
    <location>
        <begin position="18"/>
        <end position="234"/>
    </location>
</feature>
<evidence type="ECO:0000256" key="1">
    <source>
        <dbReference type="SAM" id="MobiDB-lite"/>
    </source>
</evidence>
<dbReference type="PANTHER" id="PTHR42051">
    <property type="entry name" value="MEIOTICALLY UP-REGULATED PROTEIN PB1A10.08"/>
    <property type="match status" value="1"/>
</dbReference>
<proteinExistence type="predicted"/>
<feature type="compositionally biased region" description="Polar residues" evidence="1">
    <location>
        <begin position="166"/>
        <end position="190"/>
    </location>
</feature>
<organism evidence="2 3">
    <name type="scientific">Viridothelium virens</name>
    <name type="common">Speckled blister lichen</name>
    <name type="synonym">Trypethelium virens</name>
    <dbReference type="NCBI Taxonomy" id="1048519"/>
    <lineage>
        <taxon>Eukaryota</taxon>
        <taxon>Fungi</taxon>
        <taxon>Dikarya</taxon>
        <taxon>Ascomycota</taxon>
        <taxon>Pezizomycotina</taxon>
        <taxon>Dothideomycetes</taxon>
        <taxon>Dothideomycetes incertae sedis</taxon>
        <taxon>Trypetheliales</taxon>
        <taxon>Trypetheliaceae</taxon>
        <taxon>Viridothelium</taxon>
    </lineage>
</organism>
<feature type="compositionally biased region" description="Basic residues" evidence="1">
    <location>
        <begin position="108"/>
        <end position="121"/>
    </location>
</feature>
<dbReference type="OrthoDB" id="4181307at2759"/>
<dbReference type="PANTHER" id="PTHR42051:SF1">
    <property type="entry name" value="MEIOTICALLY UP-REGULATED PROTEIN PB1A10.08"/>
    <property type="match status" value="1"/>
</dbReference>
<feature type="compositionally biased region" description="Polar residues" evidence="1">
    <location>
        <begin position="71"/>
        <end position="80"/>
    </location>
</feature>
<accession>A0A6A6HLD9</accession>
<evidence type="ECO:0000313" key="2">
    <source>
        <dbReference type="EMBL" id="KAF2238867.1"/>
    </source>
</evidence>